<dbReference type="GO" id="GO:0045493">
    <property type="term" value="P:xylan catabolic process"/>
    <property type="evidence" value="ECO:0007669"/>
    <property type="project" value="UniProtKB-KW"/>
</dbReference>
<evidence type="ECO:0000256" key="7">
    <source>
        <dbReference type="ARBA" id="ARBA00023326"/>
    </source>
</evidence>
<dbReference type="GO" id="GO:0005576">
    <property type="term" value="C:extracellular region"/>
    <property type="evidence" value="ECO:0007669"/>
    <property type="project" value="UniProtKB-SubCell"/>
</dbReference>
<comment type="caution">
    <text evidence="9">The sequence shown here is derived from an EMBL/GenBank/DDBJ whole genome shotgun (WGS) entry which is preliminary data.</text>
</comment>
<keyword evidence="5" id="KW-0378">Hydrolase</keyword>
<evidence type="ECO:0000256" key="3">
    <source>
        <dbReference type="ARBA" id="ARBA00022651"/>
    </source>
</evidence>
<dbReference type="Pfam" id="PF18962">
    <property type="entry name" value="Por_Secre_tail"/>
    <property type="match status" value="1"/>
</dbReference>
<keyword evidence="7" id="KW-0624">Polysaccharide degradation</keyword>
<evidence type="ECO:0000256" key="1">
    <source>
        <dbReference type="ARBA" id="ARBA00004613"/>
    </source>
</evidence>
<sequence length="391" mass="43941">MKKLLLFIVFCLSLISINSQRRFDLKITVDNELRDVIIVQPSHSAPPGGYPVVFMLHGTSGDGEKFYNISGWKELGEEENFITVFPSSLSWCFVEDGIEKHNTKWVNGDLLSIPCAGKPQDYVDDVKFLKRIVQLIQDTLQVNSKMIFASGFSNGSVMIHKLANDAGDVFAAVAGCSGPLTELDSITPVNRIPAWFMVGSLDDRYIVPPFTSLPFGGDSILAYLSVFLNRALVCQGLTQTFIKKESNITLTYIFNEAQAGMTSKPYLFTLIKDMTHEYPNGANYPLSAPKIFWEFFKQSVVTSTNEFENRDEKINIYPNPSDGILNIKAANTKIERLDIYNSQGSKLLKVDQLKETYQMDLTQYPDGIYFIQLKTSYGNFTKNGLNVIMNK</sequence>
<evidence type="ECO:0000256" key="2">
    <source>
        <dbReference type="ARBA" id="ARBA00022525"/>
    </source>
</evidence>
<accession>A0A9D7XDT8</accession>
<dbReference type="EMBL" id="JADKFW010000010">
    <property type="protein sequence ID" value="MBK9718314.1"/>
    <property type="molecule type" value="Genomic_DNA"/>
</dbReference>
<protein>
    <submittedName>
        <fullName evidence="9">T9SS type A sorting domain-containing protein</fullName>
    </submittedName>
</protein>
<dbReference type="InterPro" id="IPR043595">
    <property type="entry name" value="FaeB/C/D"/>
</dbReference>
<evidence type="ECO:0000256" key="6">
    <source>
        <dbReference type="ARBA" id="ARBA00023277"/>
    </source>
</evidence>
<dbReference type="PANTHER" id="PTHR38050">
    <property type="match status" value="1"/>
</dbReference>
<gene>
    <name evidence="9" type="ORF">IPO85_12550</name>
</gene>
<organism evidence="9 10">
    <name type="scientific">Candidatus Defluviibacterium haderslevense</name>
    <dbReference type="NCBI Taxonomy" id="2981993"/>
    <lineage>
        <taxon>Bacteria</taxon>
        <taxon>Pseudomonadati</taxon>
        <taxon>Bacteroidota</taxon>
        <taxon>Saprospiria</taxon>
        <taxon>Saprospirales</taxon>
        <taxon>Saprospiraceae</taxon>
        <taxon>Candidatus Defluviibacterium</taxon>
    </lineage>
</organism>
<dbReference type="AlphaFoldDB" id="A0A9D7XDT8"/>
<dbReference type="Pfam" id="PF00756">
    <property type="entry name" value="Esterase"/>
    <property type="match status" value="1"/>
</dbReference>
<evidence type="ECO:0000256" key="4">
    <source>
        <dbReference type="ARBA" id="ARBA00022729"/>
    </source>
</evidence>
<dbReference type="GO" id="GO:0030600">
    <property type="term" value="F:feruloyl esterase activity"/>
    <property type="evidence" value="ECO:0007669"/>
    <property type="project" value="InterPro"/>
</dbReference>
<evidence type="ECO:0000313" key="9">
    <source>
        <dbReference type="EMBL" id="MBK9718314.1"/>
    </source>
</evidence>
<dbReference type="SUPFAM" id="SSF53474">
    <property type="entry name" value="alpha/beta-Hydrolases"/>
    <property type="match status" value="1"/>
</dbReference>
<comment type="subcellular location">
    <subcellularLocation>
        <location evidence="1">Secreted</location>
    </subcellularLocation>
</comment>
<keyword evidence="3" id="KW-0858">Xylan degradation</keyword>
<dbReference type="InterPro" id="IPR000801">
    <property type="entry name" value="Esterase-like"/>
</dbReference>
<name>A0A9D7XDT8_9BACT</name>
<dbReference type="NCBIfam" id="TIGR04183">
    <property type="entry name" value="Por_Secre_tail"/>
    <property type="match status" value="1"/>
</dbReference>
<dbReference type="Proteomes" id="UP000808349">
    <property type="component" value="Unassembled WGS sequence"/>
</dbReference>
<dbReference type="InterPro" id="IPR029058">
    <property type="entry name" value="AB_hydrolase_fold"/>
</dbReference>
<evidence type="ECO:0000256" key="5">
    <source>
        <dbReference type="ARBA" id="ARBA00022801"/>
    </source>
</evidence>
<keyword evidence="4" id="KW-0732">Signal</keyword>
<dbReference type="Gene3D" id="3.40.50.1820">
    <property type="entry name" value="alpha/beta hydrolase"/>
    <property type="match status" value="1"/>
</dbReference>
<proteinExistence type="predicted"/>
<dbReference type="PANTHER" id="PTHR38050:SF2">
    <property type="entry name" value="FERULOYL ESTERASE C-RELATED"/>
    <property type="match status" value="1"/>
</dbReference>
<dbReference type="InterPro" id="IPR026444">
    <property type="entry name" value="Secre_tail"/>
</dbReference>
<keyword evidence="2" id="KW-0964">Secreted</keyword>
<reference evidence="9 10" key="1">
    <citation type="submission" date="2020-10" db="EMBL/GenBank/DDBJ databases">
        <title>Connecting structure to function with the recovery of over 1000 high-quality activated sludge metagenome-assembled genomes encoding full-length rRNA genes using long-read sequencing.</title>
        <authorList>
            <person name="Singleton C.M."/>
            <person name="Petriglieri F."/>
            <person name="Kristensen J.M."/>
            <person name="Kirkegaard R.H."/>
            <person name="Michaelsen T.Y."/>
            <person name="Andersen M.H."/>
            <person name="Karst S.M."/>
            <person name="Dueholm M.S."/>
            <person name="Nielsen P.H."/>
            <person name="Albertsen M."/>
        </authorList>
    </citation>
    <scope>NUCLEOTIDE SEQUENCE [LARGE SCALE GENOMIC DNA]</scope>
    <source>
        <strain evidence="9">Ribe_18-Q3-R11-54_BAT3C.373</strain>
    </source>
</reference>
<evidence type="ECO:0000313" key="10">
    <source>
        <dbReference type="Proteomes" id="UP000808349"/>
    </source>
</evidence>
<evidence type="ECO:0000259" key="8">
    <source>
        <dbReference type="Pfam" id="PF18962"/>
    </source>
</evidence>
<keyword evidence="6" id="KW-0119">Carbohydrate metabolism</keyword>
<feature type="domain" description="Secretion system C-terminal sorting" evidence="8">
    <location>
        <begin position="316"/>
        <end position="382"/>
    </location>
</feature>